<gene>
    <name evidence="8" type="ORF">Krac_4154</name>
</gene>
<name>D6TYD4_KTERA</name>
<dbReference type="eggNOG" id="COG2059">
    <property type="taxonomic scope" value="Bacteria"/>
</dbReference>
<dbReference type="InterPro" id="IPR003370">
    <property type="entry name" value="Chromate_transpt"/>
</dbReference>
<dbReference type="STRING" id="485913.Krac_4154"/>
<feature type="transmembrane region" description="Helical" evidence="7">
    <location>
        <begin position="65"/>
        <end position="90"/>
    </location>
</feature>
<evidence type="ECO:0000256" key="6">
    <source>
        <dbReference type="ARBA" id="ARBA00023136"/>
    </source>
</evidence>
<reference evidence="8 9" key="1">
    <citation type="journal article" date="2011" name="Stand. Genomic Sci.">
        <title>Non-contiguous finished genome sequence and contextual data of the filamentous soil bacterium Ktedonobacter racemifer type strain (SOSP1-21).</title>
        <authorList>
            <person name="Chang Y.J."/>
            <person name="Land M."/>
            <person name="Hauser L."/>
            <person name="Chertkov O."/>
            <person name="Del Rio T.G."/>
            <person name="Nolan M."/>
            <person name="Copeland A."/>
            <person name="Tice H."/>
            <person name="Cheng J.F."/>
            <person name="Lucas S."/>
            <person name="Han C."/>
            <person name="Goodwin L."/>
            <person name="Pitluck S."/>
            <person name="Ivanova N."/>
            <person name="Ovchinikova G."/>
            <person name="Pati A."/>
            <person name="Chen A."/>
            <person name="Palaniappan K."/>
            <person name="Mavromatis K."/>
            <person name="Liolios K."/>
            <person name="Brettin T."/>
            <person name="Fiebig A."/>
            <person name="Rohde M."/>
            <person name="Abt B."/>
            <person name="Goker M."/>
            <person name="Detter J.C."/>
            <person name="Woyke T."/>
            <person name="Bristow J."/>
            <person name="Eisen J.A."/>
            <person name="Markowitz V."/>
            <person name="Hugenholtz P."/>
            <person name="Kyrpides N.C."/>
            <person name="Klenk H.P."/>
            <person name="Lapidus A."/>
        </authorList>
    </citation>
    <scope>NUCLEOTIDE SEQUENCE [LARGE SCALE GENOMIC DNA]</scope>
    <source>
        <strain evidence="9">DSM 44963</strain>
    </source>
</reference>
<keyword evidence="4 7" id="KW-0812">Transmembrane</keyword>
<keyword evidence="3" id="KW-1003">Cell membrane</keyword>
<dbReference type="GO" id="GO:0005886">
    <property type="term" value="C:plasma membrane"/>
    <property type="evidence" value="ECO:0007669"/>
    <property type="project" value="UniProtKB-SubCell"/>
</dbReference>
<keyword evidence="9" id="KW-1185">Reference proteome</keyword>
<dbReference type="EMBL" id="ADVG01000003">
    <property type="protein sequence ID" value="EFH83214.1"/>
    <property type="molecule type" value="Genomic_DNA"/>
</dbReference>
<dbReference type="Pfam" id="PF02417">
    <property type="entry name" value="Chromate_transp"/>
    <property type="match status" value="1"/>
</dbReference>
<feature type="transmembrane region" description="Helical" evidence="7">
    <location>
        <begin position="154"/>
        <end position="170"/>
    </location>
</feature>
<sequence>MNPVIYFLLFLKASLFSFGSVGNLASLHRDLLSKGWAREADFGEALAIGQFSPGSNGLWTVSLGYLIYGLPGAGLALLSLVLPPLLILPLEAAYHRIEHQAWAQAIIRSLSLVSIGILLSAAWSILDGRTIDIGSVLICLAACALCMNRRIGSFLTLLLAMGAGYLLYGFR</sequence>
<feature type="transmembrane region" description="Helical" evidence="7">
    <location>
        <begin position="102"/>
        <end position="125"/>
    </location>
</feature>
<keyword evidence="6 7" id="KW-0472">Membrane</keyword>
<evidence type="ECO:0000313" key="9">
    <source>
        <dbReference type="Proteomes" id="UP000004508"/>
    </source>
</evidence>
<evidence type="ECO:0000256" key="5">
    <source>
        <dbReference type="ARBA" id="ARBA00022989"/>
    </source>
</evidence>
<keyword evidence="5 7" id="KW-1133">Transmembrane helix</keyword>
<proteinExistence type="inferred from homology"/>
<evidence type="ECO:0000313" key="8">
    <source>
        <dbReference type="EMBL" id="EFH83214.1"/>
    </source>
</evidence>
<evidence type="ECO:0000256" key="1">
    <source>
        <dbReference type="ARBA" id="ARBA00004651"/>
    </source>
</evidence>
<dbReference type="InParanoid" id="D6TYD4"/>
<evidence type="ECO:0000256" key="3">
    <source>
        <dbReference type="ARBA" id="ARBA00022475"/>
    </source>
</evidence>
<evidence type="ECO:0000256" key="2">
    <source>
        <dbReference type="ARBA" id="ARBA00005262"/>
    </source>
</evidence>
<comment type="similarity">
    <text evidence="2">Belongs to the chromate ion transporter (CHR) (TC 2.A.51) family.</text>
</comment>
<dbReference type="RefSeq" id="WP_007913767.1">
    <property type="nucleotide sequence ID" value="NZ_ADVG01000003.1"/>
</dbReference>
<organism evidence="8 9">
    <name type="scientific">Ktedonobacter racemifer DSM 44963</name>
    <dbReference type="NCBI Taxonomy" id="485913"/>
    <lineage>
        <taxon>Bacteria</taxon>
        <taxon>Bacillati</taxon>
        <taxon>Chloroflexota</taxon>
        <taxon>Ktedonobacteria</taxon>
        <taxon>Ktedonobacterales</taxon>
        <taxon>Ktedonobacteraceae</taxon>
        <taxon>Ktedonobacter</taxon>
    </lineage>
</organism>
<dbReference type="PANTHER" id="PTHR43663:SF1">
    <property type="entry name" value="CHROMATE TRANSPORTER"/>
    <property type="match status" value="1"/>
</dbReference>
<dbReference type="Proteomes" id="UP000004508">
    <property type="component" value="Unassembled WGS sequence"/>
</dbReference>
<comment type="caution">
    <text evidence="8">The sequence shown here is derived from an EMBL/GenBank/DDBJ whole genome shotgun (WGS) entry which is preliminary data.</text>
</comment>
<evidence type="ECO:0000256" key="7">
    <source>
        <dbReference type="SAM" id="Phobius"/>
    </source>
</evidence>
<dbReference type="OrthoDB" id="9788907at2"/>
<accession>D6TYD4</accession>
<evidence type="ECO:0000256" key="4">
    <source>
        <dbReference type="ARBA" id="ARBA00022692"/>
    </source>
</evidence>
<dbReference type="GO" id="GO:0015109">
    <property type="term" value="F:chromate transmembrane transporter activity"/>
    <property type="evidence" value="ECO:0007669"/>
    <property type="project" value="InterPro"/>
</dbReference>
<dbReference type="InterPro" id="IPR052518">
    <property type="entry name" value="CHR_Transporter"/>
</dbReference>
<dbReference type="AlphaFoldDB" id="D6TYD4"/>
<protein>
    <submittedName>
        <fullName evidence="8">Chromate transporter</fullName>
    </submittedName>
</protein>
<dbReference type="PANTHER" id="PTHR43663">
    <property type="entry name" value="CHROMATE TRANSPORT PROTEIN-RELATED"/>
    <property type="match status" value="1"/>
</dbReference>
<comment type="subcellular location">
    <subcellularLocation>
        <location evidence="1">Cell membrane</location>
        <topology evidence="1">Multi-pass membrane protein</topology>
    </subcellularLocation>
</comment>